<evidence type="ECO:0000313" key="3">
    <source>
        <dbReference type="Proteomes" id="UP000019063"/>
    </source>
</evidence>
<reference evidence="2 3" key="1">
    <citation type="journal article" date="2014" name="Antonie Van Leeuwenhoek">
        <title>Roseivivax atlanticus sp. nov., isolated from surface seawater of the Atlantic Ocean.</title>
        <authorList>
            <person name="Li G."/>
            <person name="Lai Q."/>
            <person name="Liu X."/>
            <person name="Sun F."/>
            <person name="Shao Z."/>
        </authorList>
    </citation>
    <scope>NUCLEOTIDE SEQUENCE [LARGE SCALE GENOMIC DNA]</scope>
    <source>
        <strain evidence="2 3">22II-s10s</strain>
    </source>
</reference>
<organism evidence="2 3">
    <name type="scientific">Roseivivax marinus</name>
    <dbReference type="NCBI Taxonomy" id="1379903"/>
    <lineage>
        <taxon>Bacteria</taxon>
        <taxon>Pseudomonadati</taxon>
        <taxon>Pseudomonadota</taxon>
        <taxon>Alphaproteobacteria</taxon>
        <taxon>Rhodobacterales</taxon>
        <taxon>Roseobacteraceae</taxon>
        <taxon>Roseivivax</taxon>
    </lineage>
</organism>
<feature type="chain" id="PRO_5004843099" description="DNA primase" evidence="1">
    <location>
        <begin position="29"/>
        <end position="106"/>
    </location>
</feature>
<comment type="caution">
    <text evidence="2">The sequence shown here is derived from an EMBL/GenBank/DDBJ whole genome shotgun (WGS) entry which is preliminary data.</text>
</comment>
<dbReference type="eggNOG" id="ENOG5033FX6">
    <property type="taxonomic scope" value="Bacteria"/>
</dbReference>
<keyword evidence="3" id="KW-1185">Reference proteome</keyword>
<evidence type="ECO:0000256" key="1">
    <source>
        <dbReference type="SAM" id="SignalP"/>
    </source>
</evidence>
<feature type="signal peptide" evidence="1">
    <location>
        <begin position="1"/>
        <end position="28"/>
    </location>
</feature>
<accession>W4HHR9</accession>
<dbReference type="Proteomes" id="UP000019063">
    <property type="component" value="Unassembled WGS sequence"/>
</dbReference>
<keyword evidence="1" id="KW-0732">Signal</keyword>
<dbReference type="AlphaFoldDB" id="W4HHR9"/>
<dbReference type="EMBL" id="AQQW01000010">
    <property type="protein sequence ID" value="ETW11701.1"/>
    <property type="molecule type" value="Genomic_DNA"/>
</dbReference>
<name>W4HHR9_9RHOB</name>
<evidence type="ECO:0008006" key="4">
    <source>
        <dbReference type="Google" id="ProtNLM"/>
    </source>
</evidence>
<gene>
    <name evidence="2" type="ORF">ATO8_15678</name>
</gene>
<protein>
    <recommendedName>
        <fullName evidence="4">DNA primase</fullName>
    </recommendedName>
</protein>
<proteinExistence type="predicted"/>
<evidence type="ECO:0000313" key="2">
    <source>
        <dbReference type="EMBL" id="ETW11701.1"/>
    </source>
</evidence>
<dbReference type="RefSeq" id="WP_043845822.1">
    <property type="nucleotide sequence ID" value="NZ_CP090152.1"/>
</dbReference>
<sequence length="106" mass="11011">MTDWMKTAACAAFLAAATGGAMTSAASAQNAEQCAVQADLVMEVVQSRGEGRSAAETVEAVQSNLEGPRAEYASVVPAIADWVYTLPEDQLGPSVGESWTEACKAR</sequence>